<reference evidence="1 2" key="1">
    <citation type="submission" date="2018-04" db="EMBL/GenBank/DDBJ databases">
        <authorList>
            <person name="Vogel A."/>
        </authorList>
    </citation>
    <scope>NUCLEOTIDE SEQUENCE [LARGE SCALE GENOMIC DNA]</scope>
</reference>
<dbReference type="EMBL" id="OOIL02006718">
    <property type="protein sequence ID" value="VFR00822.1"/>
    <property type="molecule type" value="Genomic_DNA"/>
</dbReference>
<gene>
    <name evidence="1" type="ORF">CCAM_LOCUS42597</name>
</gene>
<evidence type="ECO:0000313" key="1">
    <source>
        <dbReference type="EMBL" id="VFR00822.1"/>
    </source>
</evidence>
<proteinExistence type="predicted"/>
<sequence>MEPNVGALNASPVLLGPLCHEEMPFVSSCVKIMWDDWWAELCLFSALAQNQSLLFKLELQFDLLLQFSPKNKISDNLG</sequence>
<protein>
    <submittedName>
        <fullName evidence="1">Uncharacterized protein</fullName>
    </submittedName>
</protein>
<accession>A0A484NH83</accession>
<organism evidence="1 2">
    <name type="scientific">Cuscuta campestris</name>
    <dbReference type="NCBI Taxonomy" id="132261"/>
    <lineage>
        <taxon>Eukaryota</taxon>
        <taxon>Viridiplantae</taxon>
        <taxon>Streptophyta</taxon>
        <taxon>Embryophyta</taxon>
        <taxon>Tracheophyta</taxon>
        <taxon>Spermatophyta</taxon>
        <taxon>Magnoliopsida</taxon>
        <taxon>eudicotyledons</taxon>
        <taxon>Gunneridae</taxon>
        <taxon>Pentapetalae</taxon>
        <taxon>asterids</taxon>
        <taxon>lamiids</taxon>
        <taxon>Solanales</taxon>
        <taxon>Convolvulaceae</taxon>
        <taxon>Cuscuteae</taxon>
        <taxon>Cuscuta</taxon>
        <taxon>Cuscuta subgen. Grammica</taxon>
        <taxon>Cuscuta sect. Cleistogrammica</taxon>
    </lineage>
</organism>
<name>A0A484NH83_9ASTE</name>
<keyword evidence="2" id="KW-1185">Reference proteome</keyword>
<dbReference type="Proteomes" id="UP000595140">
    <property type="component" value="Unassembled WGS sequence"/>
</dbReference>
<dbReference type="AlphaFoldDB" id="A0A484NH83"/>
<evidence type="ECO:0000313" key="2">
    <source>
        <dbReference type="Proteomes" id="UP000595140"/>
    </source>
</evidence>